<comment type="caution">
    <text evidence="2">The sequence shown here is derived from an EMBL/GenBank/DDBJ whole genome shotgun (WGS) entry which is preliminary data.</text>
</comment>
<dbReference type="Pfam" id="PF11888">
    <property type="entry name" value="DUF3408"/>
    <property type="match status" value="1"/>
</dbReference>
<evidence type="ECO:0000313" key="3">
    <source>
        <dbReference type="Proteomes" id="UP000488299"/>
    </source>
</evidence>
<reference evidence="2 3" key="1">
    <citation type="submission" date="2019-10" db="EMBL/GenBank/DDBJ databases">
        <title>Rudanella paleaurantiibacter sp. nov., isolated from sludge.</title>
        <authorList>
            <person name="Xu S.Q."/>
        </authorList>
    </citation>
    <scope>NUCLEOTIDE SEQUENCE [LARGE SCALE GENOMIC DNA]</scope>
    <source>
        <strain evidence="2 3">HX-22-17</strain>
    </source>
</reference>
<protein>
    <submittedName>
        <fullName evidence="2">DUF3408 domain-containing protein</fullName>
    </submittedName>
</protein>
<dbReference type="AlphaFoldDB" id="A0A7J5TSZ8"/>
<dbReference type="RefSeq" id="WP_152126741.1">
    <property type="nucleotide sequence ID" value="NZ_WELI01000014.1"/>
</dbReference>
<feature type="region of interest" description="Disordered" evidence="1">
    <location>
        <begin position="24"/>
        <end position="107"/>
    </location>
</feature>
<name>A0A7J5TSZ8_9BACT</name>
<keyword evidence="3" id="KW-1185">Reference proteome</keyword>
<organism evidence="2 3">
    <name type="scientific">Rudanella paleaurantiibacter</name>
    <dbReference type="NCBI Taxonomy" id="2614655"/>
    <lineage>
        <taxon>Bacteria</taxon>
        <taxon>Pseudomonadati</taxon>
        <taxon>Bacteroidota</taxon>
        <taxon>Cytophagia</taxon>
        <taxon>Cytophagales</taxon>
        <taxon>Cytophagaceae</taxon>
        <taxon>Rudanella</taxon>
    </lineage>
</organism>
<dbReference type="Proteomes" id="UP000488299">
    <property type="component" value="Unassembled WGS sequence"/>
</dbReference>
<dbReference type="EMBL" id="WELI01000014">
    <property type="protein sequence ID" value="KAB7726668.1"/>
    <property type="molecule type" value="Genomic_DNA"/>
</dbReference>
<proteinExistence type="predicted"/>
<dbReference type="InterPro" id="IPR021823">
    <property type="entry name" value="DUF3408"/>
</dbReference>
<evidence type="ECO:0000256" key="1">
    <source>
        <dbReference type="SAM" id="MobiDB-lite"/>
    </source>
</evidence>
<gene>
    <name evidence="2" type="ORF">F5984_23865</name>
</gene>
<evidence type="ECO:0000313" key="2">
    <source>
        <dbReference type="EMBL" id="KAB7726668.1"/>
    </source>
</evidence>
<sequence>MAKKSNKGAADDIALMATSGISGIGSDLDSWLSKQGIGESPAVTTPAAIEVPKGAEEQEPKAVQPQAKAQVTPVEAEKQEENVVVAPRQEESVKQEPASGKPGKQRERYEAQFFKRIEGFKKPTNMMYMSEKTYRLLTFLLRSSKESNTKITMPEILENIVAQHIKDNESVLNQMQKEHLERLSKGF</sequence>
<accession>A0A7J5TSZ8</accession>